<keyword evidence="1" id="KW-0479">Metal-binding</keyword>
<proteinExistence type="predicted"/>
<dbReference type="Proteomes" id="UP000198670">
    <property type="component" value="Unassembled WGS sequence"/>
</dbReference>
<name>A0A1I3SGB2_9SPHI</name>
<dbReference type="InterPro" id="IPR036705">
    <property type="entry name" value="Ribosyl_crysJ1_sf"/>
</dbReference>
<feature type="binding site" evidence="1">
    <location>
        <position position="302"/>
    </location>
    <ligand>
        <name>Mg(2+)</name>
        <dbReference type="ChEBI" id="CHEBI:18420"/>
        <label>2</label>
    </ligand>
</feature>
<dbReference type="SUPFAM" id="SSF101478">
    <property type="entry name" value="ADP-ribosylglycohydrolase"/>
    <property type="match status" value="1"/>
</dbReference>
<keyword evidence="3" id="KW-1185">Reference proteome</keyword>
<accession>A0A1I3SGB2</accession>
<dbReference type="GO" id="GO:0046872">
    <property type="term" value="F:metal ion binding"/>
    <property type="evidence" value="ECO:0007669"/>
    <property type="project" value="UniProtKB-KW"/>
</dbReference>
<dbReference type="EMBL" id="FOQO01000011">
    <property type="protein sequence ID" value="SFJ56739.1"/>
    <property type="molecule type" value="Genomic_DNA"/>
</dbReference>
<keyword evidence="1" id="KW-0460">Magnesium</keyword>
<dbReference type="Pfam" id="PF03747">
    <property type="entry name" value="ADP_ribosyl_GH"/>
    <property type="match status" value="1"/>
</dbReference>
<protein>
    <submittedName>
        <fullName evidence="2">ADP-ribosylglycohydrolase</fullName>
    </submittedName>
</protein>
<dbReference type="STRING" id="1477437.SAMN05444682_11115"/>
<dbReference type="GO" id="GO:0016787">
    <property type="term" value="F:hydrolase activity"/>
    <property type="evidence" value="ECO:0007669"/>
    <property type="project" value="UniProtKB-KW"/>
</dbReference>
<organism evidence="2 3">
    <name type="scientific">Parapedobacter indicus</name>
    <dbReference type="NCBI Taxonomy" id="1477437"/>
    <lineage>
        <taxon>Bacteria</taxon>
        <taxon>Pseudomonadati</taxon>
        <taxon>Bacteroidota</taxon>
        <taxon>Sphingobacteriia</taxon>
        <taxon>Sphingobacteriales</taxon>
        <taxon>Sphingobacteriaceae</taxon>
        <taxon>Parapedobacter</taxon>
    </lineage>
</organism>
<comment type="cofactor">
    <cofactor evidence="1">
        <name>Mg(2+)</name>
        <dbReference type="ChEBI" id="CHEBI:18420"/>
    </cofactor>
    <text evidence="1">Binds 2 magnesium ions per subunit.</text>
</comment>
<dbReference type="AlphaFoldDB" id="A0A1I3SGB2"/>
<evidence type="ECO:0000256" key="1">
    <source>
        <dbReference type="PIRSR" id="PIRSR605502-1"/>
    </source>
</evidence>
<evidence type="ECO:0000313" key="2">
    <source>
        <dbReference type="EMBL" id="SFJ56739.1"/>
    </source>
</evidence>
<sequence>MKRITHLTILFLAIQGQTVYTQTTQKPGTLQVPVETVVDKIRGGLLGQILGNLNGLPHEFKYEKEPGQVKNYVPQLLEGARTDDDTDFEWVYILEMQKKRNVFLPYDEIEALWKDRINRRIWCSNRYARHLMDLGINPPYTGNVLLNPWADFNVSGQFLCETFGLLAPAMPQTAAKIGLNYTQVAIDGEPAQTTQLFTAMIATAFLARDIDEVLEAGIAAIDPKSNTYVIIENVRNWHRQYPEDWREARRQIRDKYTQEGGAIRDMNGTELNTAAIIAALLYGDGDFAESLKLAFNMGWDADCNAATVGTIMGVLEGYRSLMSNEWRIVDRYQNTTRDNMPMDETITSFADRLIDLFEIVNEDNGGSKAVSGQKLVYNIVREEPKPVIVKRPEEALKKELLEQEPMEVLISKIKEGTSEEKARAAYIAVCLDLYPEISKKYPSEWAVAKQALSGYVKVMNNVFYGGNFKSLTALKQKFVSAGFTAPAQRLTDNEVYSEVVWVDPKGLN</sequence>
<keyword evidence="2" id="KW-0378">Hydrolase</keyword>
<feature type="binding site" evidence="1">
    <location>
        <position position="300"/>
    </location>
    <ligand>
        <name>Mg(2+)</name>
        <dbReference type="ChEBI" id="CHEBI:18420"/>
        <label>1</label>
    </ligand>
</feature>
<evidence type="ECO:0000313" key="3">
    <source>
        <dbReference type="Proteomes" id="UP000198670"/>
    </source>
</evidence>
<reference evidence="2 3" key="1">
    <citation type="submission" date="2016-10" db="EMBL/GenBank/DDBJ databases">
        <authorList>
            <person name="de Groot N.N."/>
        </authorList>
    </citation>
    <scope>NUCLEOTIDE SEQUENCE [LARGE SCALE GENOMIC DNA]</scope>
    <source>
        <strain evidence="2 3">RK1</strain>
    </source>
</reference>
<gene>
    <name evidence="2" type="ORF">SAMN05444682_11115</name>
</gene>
<dbReference type="InterPro" id="IPR005502">
    <property type="entry name" value="Ribosyl_crysJ1"/>
</dbReference>
<dbReference type="Gene3D" id="1.10.4080.10">
    <property type="entry name" value="ADP-ribosylation/Crystallin J1"/>
    <property type="match status" value="1"/>
</dbReference>